<dbReference type="EMBL" id="CAEZUP010000069">
    <property type="protein sequence ID" value="CAB4617013.1"/>
    <property type="molecule type" value="Genomic_DNA"/>
</dbReference>
<gene>
    <name evidence="1" type="ORF">UFOPK1835_01476</name>
</gene>
<proteinExistence type="predicted"/>
<evidence type="ECO:0000313" key="1">
    <source>
        <dbReference type="EMBL" id="CAB4617013.1"/>
    </source>
</evidence>
<name>A0A6J6HWR5_9ZZZZ</name>
<protein>
    <submittedName>
        <fullName evidence="1">Unannotated protein</fullName>
    </submittedName>
</protein>
<reference evidence="1" key="1">
    <citation type="submission" date="2020-05" db="EMBL/GenBank/DDBJ databases">
        <authorList>
            <person name="Chiriac C."/>
            <person name="Salcher M."/>
            <person name="Ghai R."/>
            <person name="Kavagutti S V."/>
        </authorList>
    </citation>
    <scope>NUCLEOTIDE SEQUENCE</scope>
</reference>
<dbReference type="AlphaFoldDB" id="A0A6J6HWR5"/>
<organism evidence="1">
    <name type="scientific">freshwater metagenome</name>
    <dbReference type="NCBI Taxonomy" id="449393"/>
    <lineage>
        <taxon>unclassified sequences</taxon>
        <taxon>metagenomes</taxon>
        <taxon>ecological metagenomes</taxon>
    </lineage>
</organism>
<sequence>MDVQIDRRSHDPQPRDSRLLDGFAECVRSEVGIAIDMTARLEPFLQLGVEKDDESIGSLFNHECGRGEMPIGTGSVQCVGMRVRKREHLVADAGLLPVDGCQILQMGDHEPEIG</sequence>
<accession>A0A6J6HWR5</accession>